<sequence>MKSVFFYCSVVITSLVLLSSCGKETVKPAPVKPDTTVTPPSESRYLTQAIETNAFIKGNLLTPYGNYRINTTTTENTAYEWYNVSQIYADAAMVAAGDKNYLASMHKTFDWMKNMWDKNDPNGGYFAAANLDGANAGGDKYVDDNGLTGMVYLDCYDLADNDRKADYLEAAKKAANWMMHSGLWDDTHGGGFWWSTAKQNKPTQTNGLAMQLFLRLYKITGETYYRDWAVSIHNWLNSKMYDSNTGLYIWMYDSAGKHTEIFAYDNAIMLEAFLIWKDVMNDNAYLGKAQAIGNAMNKTLWDKGYNVYIFNTKDIRVTPAWCGWASQAMIKLYEADKNTAWLSYAKGNIDAINNVLRSTANKGYYQFAGLNGAGRYTNMEGVDQAWMQRIQAMLSKYK</sequence>
<dbReference type="EMBL" id="QGDC01000009">
    <property type="protein sequence ID" value="RCH53988.1"/>
    <property type="molecule type" value="Genomic_DNA"/>
</dbReference>
<name>A0A367GLV6_9SPHI</name>
<dbReference type="PANTHER" id="PTHR47791">
    <property type="entry name" value="MEIOTICALLY UP-REGULATED GENE 191 PROTEIN"/>
    <property type="match status" value="1"/>
</dbReference>
<dbReference type="SUPFAM" id="SSF48208">
    <property type="entry name" value="Six-hairpin glycosidases"/>
    <property type="match status" value="1"/>
</dbReference>
<dbReference type="InterPro" id="IPR005198">
    <property type="entry name" value="Glyco_hydro_76"/>
</dbReference>
<dbReference type="Proteomes" id="UP000253209">
    <property type="component" value="Unassembled WGS sequence"/>
</dbReference>
<dbReference type="OrthoDB" id="974455at2"/>
<dbReference type="InterPro" id="IPR008928">
    <property type="entry name" value="6-hairpin_glycosidase_sf"/>
</dbReference>
<organism evidence="1 2">
    <name type="scientific">Mucilaginibacter hurinus</name>
    <dbReference type="NCBI Taxonomy" id="2201324"/>
    <lineage>
        <taxon>Bacteria</taxon>
        <taxon>Pseudomonadati</taxon>
        <taxon>Bacteroidota</taxon>
        <taxon>Sphingobacteriia</taxon>
        <taxon>Sphingobacteriales</taxon>
        <taxon>Sphingobacteriaceae</taxon>
        <taxon>Mucilaginibacter</taxon>
    </lineage>
</organism>
<dbReference type="InterPro" id="IPR053169">
    <property type="entry name" value="MUG_Protein"/>
</dbReference>
<evidence type="ECO:0000313" key="2">
    <source>
        <dbReference type="Proteomes" id="UP000253209"/>
    </source>
</evidence>
<comment type="caution">
    <text evidence="1">The sequence shown here is derived from an EMBL/GenBank/DDBJ whole genome shotgun (WGS) entry which is preliminary data.</text>
</comment>
<keyword evidence="2" id="KW-1185">Reference proteome</keyword>
<gene>
    <name evidence="1" type="ORF">DJ568_14935</name>
</gene>
<dbReference type="Pfam" id="PF03663">
    <property type="entry name" value="Glyco_hydro_76"/>
    <property type="match status" value="1"/>
</dbReference>
<dbReference type="GO" id="GO:0005975">
    <property type="term" value="P:carbohydrate metabolic process"/>
    <property type="evidence" value="ECO:0007669"/>
    <property type="project" value="InterPro"/>
</dbReference>
<dbReference type="RefSeq" id="WP_114006251.1">
    <property type="nucleotide sequence ID" value="NZ_QGDC01000009.1"/>
</dbReference>
<dbReference type="PROSITE" id="PS51257">
    <property type="entry name" value="PROKAR_LIPOPROTEIN"/>
    <property type="match status" value="1"/>
</dbReference>
<dbReference type="AlphaFoldDB" id="A0A367GLV6"/>
<dbReference type="Gene3D" id="1.50.10.20">
    <property type="match status" value="1"/>
</dbReference>
<protein>
    <submittedName>
        <fullName evidence="1">Uncharacterized protein</fullName>
    </submittedName>
</protein>
<reference evidence="1 2" key="1">
    <citation type="submission" date="2018-05" db="EMBL/GenBank/DDBJ databases">
        <title>Mucilaginibacter hurinus sp. nov., isolated from briquette warehouse soil.</title>
        <authorList>
            <person name="Choi L."/>
        </authorList>
    </citation>
    <scope>NUCLEOTIDE SEQUENCE [LARGE SCALE GENOMIC DNA]</scope>
    <source>
        <strain evidence="1 2">ZR32</strain>
    </source>
</reference>
<dbReference type="PANTHER" id="PTHR47791:SF4">
    <property type="entry name" value="(PUTATIVE SECRETED PROTEIN)-RELATED"/>
    <property type="match status" value="1"/>
</dbReference>
<accession>A0A367GLV6</accession>
<proteinExistence type="predicted"/>
<evidence type="ECO:0000313" key="1">
    <source>
        <dbReference type="EMBL" id="RCH53988.1"/>
    </source>
</evidence>